<accession>A0A381TY10</accession>
<gene>
    <name evidence="1" type="ORF">METZ01_LOCUS71897</name>
</gene>
<organism evidence="1">
    <name type="scientific">marine metagenome</name>
    <dbReference type="NCBI Taxonomy" id="408172"/>
    <lineage>
        <taxon>unclassified sequences</taxon>
        <taxon>metagenomes</taxon>
        <taxon>ecological metagenomes</taxon>
    </lineage>
</organism>
<dbReference type="EMBL" id="UINC01005097">
    <property type="protein sequence ID" value="SVA19043.1"/>
    <property type="molecule type" value="Genomic_DNA"/>
</dbReference>
<dbReference type="AlphaFoldDB" id="A0A381TY10"/>
<dbReference type="SUPFAM" id="SSF55961">
    <property type="entry name" value="Bet v1-like"/>
    <property type="match status" value="1"/>
</dbReference>
<dbReference type="InterPro" id="IPR019587">
    <property type="entry name" value="Polyketide_cyclase/dehydratase"/>
</dbReference>
<proteinExistence type="predicted"/>
<name>A0A381TY10_9ZZZZ</name>
<reference evidence="1" key="1">
    <citation type="submission" date="2018-05" db="EMBL/GenBank/DDBJ databases">
        <authorList>
            <person name="Lanie J.A."/>
            <person name="Ng W.-L."/>
            <person name="Kazmierczak K.M."/>
            <person name="Andrzejewski T.M."/>
            <person name="Davidsen T.M."/>
            <person name="Wayne K.J."/>
            <person name="Tettelin H."/>
            <person name="Glass J.I."/>
            <person name="Rusch D."/>
            <person name="Podicherti R."/>
            <person name="Tsui H.-C.T."/>
            <person name="Winkler M.E."/>
        </authorList>
    </citation>
    <scope>NUCLEOTIDE SEQUENCE</scope>
</reference>
<dbReference type="Gene3D" id="3.30.530.20">
    <property type="match status" value="1"/>
</dbReference>
<sequence length="142" mass="16607">MITLVNRDFVVDASIEIAWAHFGKIEQWPSWARHIKDVKLMPPGDICPTSAGSLKLTNGIESEFRVTEFQLHQNWKWRGPFLWMRIDYDHRFESLENSKTKFTWIIEGEGIGALTIGRVFAWQYQRNLDKAIPLLQQEMSSL</sequence>
<evidence type="ECO:0000313" key="1">
    <source>
        <dbReference type="EMBL" id="SVA19043.1"/>
    </source>
</evidence>
<dbReference type="InterPro" id="IPR023393">
    <property type="entry name" value="START-like_dom_sf"/>
</dbReference>
<dbReference type="CDD" id="cd07812">
    <property type="entry name" value="SRPBCC"/>
    <property type="match status" value="1"/>
</dbReference>
<evidence type="ECO:0008006" key="2">
    <source>
        <dbReference type="Google" id="ProtNLM"/>
    </source>
</evidence>
<protein>
    <recommendedName>
        <fullName evidence="2">Coenzyme Q-binding protein COQ10 START domain-containing protein</fullName>
    </recommendedName>
</protein>
<dbReference type="Pfam" id="PF10604">
    <property type="entry name" value="Polyketide_cyc2"/>
    <property type="match status" value="1"/>
</dbReference>